<evidence type="ECO:0000259" key="2">
    <source>
        <dbReference type="PROSITE" id="PS50883"/>
    </source>
</evidence>
<dbReference type="Gene3D" id="3.30.70.270">
    <property type="match status" value="1"/>
</dbReference>
<dbReference type="InterPro" id="IPR000160">
    <property type="entry name" value="GGDEF_dom"/>
</dbReference>
<accession>A0A021VRE5</accession>
<sequence>MSIGLAAALTWSLRRSVRQEFDHAHRLLVQESQERERAQQETQRSERRFRALVQHSSDVTLVMDRDLTVTWASPAAHEMLGRDPVGTSGTDLLLPDSRAAAWAAVERSSAAPGRTVRLDLELAAGAAEEPTQIAVRLTNMLDDPAVGGFVVNAHDVTERSRTARHLAHLAFHERVTGMPNRLTLERTLEELEDTPGGLSVVVLDLDGLREVNAQHGSVAGDAVLQAVAAALADLPDASAYHLGGDSFALVARRAATRAELERNVETLRAAIRRRRPPGVADLSFGAGAAVAAAGSAAPLEILRVAERAMHGAKASGRNGLVVVDADGLDEAVRRRALNARLAGAIERDELSLAFQPILEARGGRWVAVEALLRWNGADGPVSPATFIPVAEDSGLIVPIGRWVLETAVRSLVQVRAELGLPTLRVNVNVSARQLQDEGFHAVLHELLEQTGVEPAAVVLELTESALLTDPDRAVQLLAGVRAAGVQVALDDFGTGFSSLSYLLRLPVDVVKVDRSFLMDVVRSRRSRTLLSSVVTIAHDLGMRVTVEGIETAEQLAIVADAGADTVQGYLLARPTPAADLAGLVRSGAPS</sequence>
<dbReference type="CDD" id="cd00130">
    <property type="entry name" value="PAS"/>
    <property type="match status" value="1"/>
</dbReference>
<evidence type="ECO:0000313" key="4">
    <source>
        <dbReference type="EMBL" id="EYR63693.1"/>
    </source>
</evidence>
<dbReference type="SMART" id="SM00052">
    <property type="entry name" value="EAL"/>
    <property type="match status" value="1"/>
</dbReference>
<dbReference type="Gene3D" id="3.20.20.450">
    <property type="entry name" value="EAL domain"/>
    <property type="match status" value="1"/>
</dbReference>
<dbReference type="AlphaFoldDB" id="A0A021VRE5"/>
<dbReference type="Proteomes" id="UP000019753">
    <property type="component" value="Unassembled WGS sequence"/>
</dbReference>
<dbReference type="PROSITE" id="PS50883">
    <property type="entry name" value="EAL"/>
    <property type="match status" value="1"/>
</dbReference>
<dbReference type="RefSeq" id="WP_034225372.1">
    <property type="nucleotide sequence ID" value="NZ_AXCW01000076.1"/>
</dbReference>
<gene>
    <name evidence="4" type="ORF">N866_18890</name>
</gene>
<dbReference type="SUPFAM" id="SSF141868">
    <property type="entry name" value="EAL domain-like"/>
    <property type="match status" value="1"/>
</dbReference>
<comment type="caution">
    <text evidence="4">The sequence shown here is derived from an EMBL/GenBank/DDBJ whole genome shotgun (WGS) entry which is preliminary data.</text>
</comment>
<dbReference type="Pfam" id="PF08448">
    <property type="entry name" value="PAS_4"/>
    <property type="match status" value="1"/>
</dbReference>
<evidence type="ECO:0000259" key="1">
    <source>
        <dbReference type="PROSITE" id="PS50112"/>
    </source>
</evidence>
<evidence type="ECO:0008006" key="6">
    <source>
        <dbReference type="Google" id="ProtNLM"/>
    </source>
</evidence>
<dbReference type="InterPro" id="IPR001633">
    <property type="entry name" value="EAL_dom"/>
</dbReference>
<dbReference type="InterPro" id="IPR000014">
    <property type="entry name" value="PAS"/>
</dbReference>
<dbReference type="EMBL" id="AXCW01000076">
    <property type="protein sequence ID" value="EYR63693.1"/>
    <property type="molecule type" value="Genomic_DNA"/>
</dbReference>
<dbReference type="InterPro" id="IPR013656">
    <property type="entry name" value="PAS_4"/>
</dbReference>
<dbReference type="InterPro" id="IPR035965">
    <property type="entry name" value="PAS-like_dom_sf"/>
</dbReference>
<keyword evidence="5" id="KW-1185">Reference proteome</keyword>
<dbReference type="SUPFAM" id="SSF55785">
    <property type="entry name" value="PYP-like sensor domain (PAS domain)"/>
    <property type="match status" value="1"/>
</dbReference>
<dbReference type="Gene3D" id="3.30.450.20">
    <property type="entry name" value="PAS domain"/>
    <property type="match status" value="1"/>
</dbReference>
<dbReference type="InterPro" id="IPR043128">
    <property type="entry name" value="Rev_trsase/Diguanyl_cyclase"/>
</dbReference>
<evidence type="ECO:0000259" key="3">
    <source>
        <dbReference type="PROSITE" id="PS50887"/>
    </source>
</evidence>
<reference evidence="4 5" key="1">
    <citation type="submission" date="2014-01" db="EMBL/GenBank/DDBJ databases">
        <title>Actinotalea ferrariae CF5-4.</title>
        <authorList>
            <person name="Chen F."/>
            <person name="Li Y."/>
            <person name="Wang G."/>
        </authorList>
    </citation>
    <scope>NUCLEOTIDE SEQUENCE [LARGE SCALE GENOMIC DNA]</scope>
    <source>
        <strain evidence="4 5">CF5-4</strain>
    </source>
</reference>
<evidence type="ECO:0000313" key="5">
    <source>
        <dbReference type="Proteomes" id="UP000019753"/>
    </source>
</evidence>
<dbReference type="Pfam" id="PF00990">
    <property type="entry name" value="GGDEF"/>
    <property type="match status" value="1"/>
</dbReference>
<name>A0A021VRE5_9CELL</name>
<dbReference type="PROSITE" id="PS50887">
    <property type="entry name" value="GGDEF"/>
    <property type="match status" value="1"/>
</dbReference>
<dbReference type="SMART" id="SM00091">
    <property type="entry name" value="PAS"/>
    <property type="match status" value="1"/>
</dbReference>
<organism evidence="4 5">
    <name type="scientific">Actinotalea ferrariae CF5-4</name>
    <dbReference type="NCBI Taxonomy" id="948458"/>
    <lineage>
        <taxon>Bacteria</taxon>
        <taxon>Bacillati</taxon>
        <taxon>Actinomycetota</taxon>
        <taxon>Actinomycetes</taxon>
        <taxon>Micrococcales</taxon>
        <taxon>Cellulomonadaceae</taxon>
        <taxon>Actinotalea</taxon>
    </lineage>
</organism>
<dbReference type="PROSITE" id="PS50112">
    <property type="entry name" value="PAS"/>
    <property type="match status" value="1"/>
</dbReference>
<feature type="domain" description="PAS" evidence="1">
    <location>
        <begin position="45"/>
        <end position="81"/>
    </location>
</feature>
<protein>
    <recommendedName>
        <fullName evidence="6">Diguanylate cyclase</fullName>
    </recommendedName>
</protein>
<dbReference type="NCBIfam" id="TIGR00254">
    <property type="entry name" value="GGDEF"/>
    <property type="match status" value="1"/>
</dbReference>
<dbReference type="SUPFAM" id="SSF55073">
    <property type="entry name" value="Nucleotide cyclase"/>
    <property type="match status" value="1"/>
</dbReference>
<dbReference type="SMART" id="SM00267">
    <property type="entry name" value="GGDEF"/>
    <property type="match status" value="1"/>
</dbReference>
<dbReference type="PANTHER" id="PTHR44757">
    <property type="entry name" value="DIGUANYLATE CYCLASE DGCP"/>
    <property type="match status" value="1"/>
</dbReference>
<feature type="domain" description="GGDEF" evidence="3">
    <location>
        <begin position="196"/>
        <end position="325"/>
    </location>
</feature>
<dbReference type="Pfam" id="PF00563">
    <property type="entry name" value="EAL"/>
    <property type="match status" value="1"/>
</dbReference>
<dbReference type="InterPro" id="IPR035919">
    <property type="entry name" value="EAL_sf"/>
</dbReference>
<feature type="domain" description="EAL" evidence="2">
    <location>
        <begin position="334"/>
        <end position="588"/>
    </location>
</feature>
<dbReference type="PANTHER" id="PTHR44757:SF2">
    <property type="entry name" value="BIOFILM ARCHITECTURE MAINTENANCE PROTEIN MBAA"/>
    <property type="match status" value="1"/>
</dbReference>
<dbReference type="InterPro" id="IPR029787">
    <property type="entry name" value="Nucleotide_cyclase"/>
</dbReference>
<dbReference type="OrthoDB" id="23692at2"/>
<dbReference type="InterPro" id="IPR052155">
    <property type="entry name" value="Biofilm_reg_signaling"/>
</dbReference>
<proteinExistence type="predicted"/>
<dbReference type="CDD" id="cd01948">
    <property type="entry name" value="EAL"/>
    <property type="match status" value="1"/>
</dbReference>